<sequence length="151" mass="16250">MIVSREPIYTALKALLQGVTFVALSGGATTWAVPVSRRLKLWNEVPIQPACFIAAHQENDAYSSELTPSKTTISADLYVYTKTGDETVEQAVDLNLILDGIDTALKPSVLTGKQTLGGLVSHCRREGQVMLDPGDLDGQALAIIPIKIFVP</sequence>
<keyword evidence="2" id="KW-1185">Reference proteome</keyword>
<protein>
    <recommendedName>
        <fullName evidence="3">DUF1254 domain-containing protein</fullName>
    </recommendedName>
</protein>
<evidence type="ECO:0000313" key="2">
    <source>
        <dbReference type="Proteomes" id="UP001430990"/>
    </source>
</evidence>
<dbReference type="RefSeq" id="WP_231145075.1">
    <property type="nucleotide sequence ID" value="NZ_CP088100.1"/>
</dbReference>
<proteinExistence type="predicted"/>
<evidence type="ECO:0000313" key="1">
    <source>
        <dbReference type="EMBL" id="UFW91053.1"/>
    </source>
</evidence>
<accession>A0ABY3QYF0</accession>
<reference evidence="1" key="1">
    <citation type="submission" date="2021-11" db="EMBL/GenBank/DDBJ databases">
        <title>Australian commercial rhizobial inoculants.</title>
        <authorList>
            <person name="Kohlmeier M.G."/>
            <person name="O'Hara G.W."/>
            <person name="Colombi E."/>
            <person name="Ramsay J.P."/>
            <person name="Terpolilli J."/>
        </authorList>
    </citation>
    <scope>NUCLEOTIDE SEQUENCE</scope>
    <source>
        <strain evidence="1">CC829</strain>
    </source>
</reference>
<dbReference type="EMBL" id="CP088100">
    <property type="protein sequence ID" value="UFW91053.1"/>
    <property type="molecule type" value="Genomic_DNA"/>
</dbReference>
<dbReference type="Proteomes" id="UP001430990">
    <property type="component" value="Chromosome"/>
</dbReference>
<organism evidence="1 2">
    <name type="scientific">Bradyrhizobium barranii</name>
    <dbReference type="NCBI Taxonomy" id="2992140"/>
    <lineage>
        <taxon>Bacteria</taxon>
        <taxon>Pseudomonadati</taxon>
        <taxon>Pseudomonadota</taxon>
        <taxon>Alphaproteobacteria</taxon>
        <taxon>Hyphomicrobiales</taxon>
        <taxon>Nitrobacteraceae</taxon>
        <taxon>Bradyrhizobium</taxon>
    </lineage>
</organism>
<gene>
    <name evidence="1" type="ORF">BjapCC829_21945</name>
</gene>
<name>A0ABY3QYF0_9BRAD</name>
<evidence type="ECO:0008006" key="3">
    <source>
        <dbReference type="Google" id="ProtNLM"/>
    </source>
</evidence>